<evidence type="ECO:0000313" key="2">
    <source>
        <dbReference type="EMBL" id="WQG90379.1"/>
    </source>
</evidence>
<reference evidence="2 4" key="2">
    <citation type="submission" date="2023-11" db="EMBL/GenBank/DDBJ databases">
        <title>MicrobeMod: A computational toolkit for identifying prokaryotic methylation and restriction-modification with nanopore sequencing.</title>
        <authorList>
            <person name="Crits-Christoph A."/>
            <person name="Kang S.C."/>
            <person name="Lee H."/>
            <person name="Ostrov N."/>
        </authorList>
    </citation>
    <scope>NUCLEOTIDE SEQUENCE [LARGE SCALE GENOMIC DNA]</scope>
    <source>
        <strain evidence="2 4">ATCC 23090</strain>
    </source>
</reference>
<dbReference type="EMBL" id="FPIZ01000015">
    <property type="protein sequence ID" value="SFW76407.1"/>
    <property type="molecule type" value="Genomic_DNA"/>
</dbReference>
<gene>
    <name evidence="1" type="ORF">SAMN05661012_04348</name>
    <name evidence="2" type="ORF">SR876_02635</name>
</gene>
<dbReference type="Proteomes" id="UP001326715">
    <property type="component" value="Chromosome"/>
</dbReference>
<dbReference type="EMBL" id="CP140154">
    <property type="protein sequence ID" value="WQG90379.1"/>
    <property type="molecule type" value="Genomic_DNA"/>
</dbReference>
<name>A0A1K1RX93_9BACT</name>
<evidence type="ECO:0000313" key="4">
    <source>
        <dbReference type="Proteomes" id="UP001326715"/>
    </source>
</evidence>
<evidence type="ECO:0000313" key="1">
    <source>
        <dbReference type="EMBL" id="SFW76407.1"/>
    </source>
</evidence>
<dbReference type="STRING" id="1004.SAMN05661012_04348"/>
<dbReference type="AlphaFoldDB" id="A0A1K1RX93"/>
<accession>A0A1K1RX93</accession>
<proteinExistence type="predicted"/>
<evidence type="ECO:0000313" key="3">
    <source>
        <dbReference type="Proteomes" id="UP000183788"/>
    </source>
</evidence>
<reference evidence="1 3" key="1">
    <citation type="submission" date="2016-11" db="EMBL/GenBank/DDBJ databases">
        <authorList>
            <person name="Jaros S."/>
            <person name="Januszkiewicz K."/>
            <person name="Wedrychowicz H."/>
        </authorList>
    </citation>
    <scope>NUCLEOTIDE SEQUENCE [LARGE SCALE GENOMIC DNA]</scope>
    <source>
        <strain evidence="1 3">DSM 784</strain>
    </source>
</reference>
<keyword evidence="4" id="KW-1185">Reference proteome</keyword>
<organism evidence="1 3">
    <name type="scientific">Chitinophaga sancti</name>
    <dbReference type="NCBI Taxonomy" id="1004"/>
    <lineage>
        <taxon>Bacteria</taxon>
        <taxon>Pseudomonadati</taxon>
        <taxon>Bacteroidota</taxon>
        <taxon>Chitinophagia</taxon>
        <taxon>Chitinophagales</taxon>
        <taxon>Chitinophagaceae</taxon>
        <taxon>Chitinophaga</taxon>
    </lineage>
</organism>
<sequence length="61" mass="6975">MKTGVMAARSFDFIVGRKTWPPTLNNPGLEMEYMHGFSLKTHAWQKSQKVLLSLLTSHISR</sequence>
<protein>
    <submittedName>
        <fullName evidence="1">Uncharacterized protein</fullName>
    </submittedName>
</protein>
<dbReference type="Proteomes" id="UP000183788">
    <property type="component" value="Unassembled WGS sequence"/>
</dbReference>